<evidence type="ECO:0000313" key="1">
    <source>
        <dbReference type="EMBL" id="NMG18209.1"/>
    </source>
</evidence>
<reference evidence="1 2" key="1">
    <citation type="submission" date="2018-06" db="EMBL/GenBank/DDBJ databases">
        <title>Comparative genomics of Brasilonema spp. strains.</title>
        <authorList>
            <person name="Alvarenga D.O."/>
            <person name="Fiore M.F."/>
            <person name="Varani A.M."/>
        </authorList>
    </citation>
    <scope>NUCLEOTIDE SEQUENCE [LARGE SCALE GENOMIC DNA]</scope>
    <source>
        <strain evidence="1 2">SPC951</strain>
    </source>
</reference>
<sequence>MKNSPQDLVAVEDLLIAVQITDTDDIVIVQGEAIVDLAEFNLTPQEVDKFEKILKTINGRLAESFQKQFPATSVISEIRKKSQCADAST</sequence>
<comment type="caution">
    <text evidence="1">The sequence shown here is derived from an EMBL/GenBank/DDBJ whole genome shotgun (WGS) entry which is preliminary data.</text>
</comment>
<organism evidence="1 2">
    <name type="scientific">Brasilonema bromeliae SPC951</name>
    <dbReference type="NCBI Taxonomy" id="385972"/>
    <lineage>
        <taxon>Bacteria</taxon>
        <taxon>Bacillati</taxon>
        <taxon>Cyanobacteriota</taxon>
        <taxon>Cyanophyceae</taxon>
        <taxon>Nostocales</taxon>
        <taxon>Scytonemataceae</taxon>
        <taxon>Brasilonema</taxon>
        <taxon>Bromeliae group (in: Brasilonema)</taxon>
    </lineage>
</organism>
<dbReference type="EMBL" id="QMEB01000006">
    <property type="protein sequence ID" value="NMG18209.1"/>
    <property type="molecule type" value="Genomic_DNA"/>
</dbReference>
<evidence type="ECO:0000313" key="2">
    <source>
        <dbReference type="Proteomes" id="UP000718564"/>
    </source>
</evidence>
<keyword evidence="2" id="KW-1185">Reference proteome</keyword>
<name>A0ABX1P1N0_9CYAN</name>
<protein>
    <submittedName>
        <fullName evidence="1">Uncharacterized protein</fullName>
    </submittedName>
</protein>
<dbReference type="Proteomes" id="UP000718564">
    <property type="component" value="Unassembled WGS sequence"/>
</dbReference>
<gene>
    <name evidence="1" type="ORF">DP116_01605</name>
</gene>
<accession>A0ABX1P1N0</accession>
<dbReference type="RefSeq" id="WP_169153506.1">
    <property type="nucleotide sequence ID" value="NZ_CAWPJE010000237.1"/>
</dbReference>
<proteinExistence type="predicted"/>